<organism evidence="8 9">
    <name type="scientific">Paludibacterium purpuratum</name>
    <dbReference type="NCBI Taxonomy" id="1144873"/>
    <lineage>
        <taxon>Bacteria</taxon>
        <taxon>Pseudomonadati</taxon>
        <taxon>Pseudomonadota</taxon>
        <taxon>Betaproteobacteria</taxon>
        <taxon>Neisseriales</taxon>
        <taxon>Chromobacteriaceae</taxon>
        <taxon>Paludibacterium</taxon>
    </lineage>
</organism>
<dbReference type="InterPro" id="IPR034466">
    <property type="entry name" value="Methyltransferase_Class_B"/>
</dbReference>
<keyword evidence="9" id="KW-1185">Reference proteome</keyword>
<dbReference type="SUPFAM" id="SSF102114">
    <property type="entry name" value="Radical SAM enzymes"/>
    <property type="match status" value="1"/>
</dbReference>
<evidence type="ECO:0000259" key="7">
    <source>
        <dbReference type="PROSITE" id="PS51918"/>
    </source>
</evidence>
<dbReference type="InterPro" id="IPR051198">
    <property type="entry name" value="BchE-like"/>
</dbReference>
<dbReference type="RefSeq" id="WP_166642212.1">
    <property type="nucleotide sequence ID" value="NZ_SNZP01000006.1"/>
</dbReference>
<dbReference type="GO" id="GO:0051539">
    <property type="term" value="F:4 iron, 4 sulfur cluster binding"/>
    <property type="evidence" value="ECO:0007669"/>
    <property type="project" value="UniProtKB-KW"/>
</dbReference>
<dbReference type="PROSITE" id="PS51918">
    <property type="entry name" value="RADICAL_SAM"/>
    <property type="match status" value="1"/>
</dbReference>
<keyword evidence="2" id="KW-0949">S-adenosyl-L-methionine</keyword>
<dbReference type="Gene3D" id="3.40.50.280">
    <property type="entry name" value="Cobalamin-binding domain"/>
    <property type="match status" value="1"/>
</dbReference>
<dbReference type="Pfam" id="PF13282">
    <property type="entry name" value="DUF4070"/>
    <property type="match status" value="1"/>
</dbReference>
<dbReference type="Pfam" id="PF04055">
    <property type="entry name" value="Radical_SAM"/>
    <property type="match status" value="1"/>
</dbReference>
<feature type="compositionally biased region" description="Polar residues" evidence="6">
    <location>
        <begin position="557"/>
        <end position="567"/>
    </location>
</feature>
<evidence type="ECO:0000256" key="3">
    <source>
        <dbReference type="ARBA" id="ARBA00022723"/>
    </source>
</evidence>
<dbReference type="InterPro" id="IPR007197">
    <property type="entry name" value="rSAM"/>
</dbReference>
<dbReference type="SMART" id="SM00729">
    <property type="entry name" value="Elp3"/>
    <property type="match status" value="1"/>
</dbReference>
<dbReference type="InterPro" id="IPR058240">
    <property type="entry name" value="rSAM_sf"/>
</dbReference>
<feature type="region of interest" description="Disordered" evidence="6">
    <location>
        <begin position="553"/>
        <end position="588"/>
    </location>
</feature>
<accession>A0A4R7B612</accession>
<evidence type="ECO:0000256" key="5">
    <source>
        <dbReference type="ARBA" id="ARBA00023014"/>
    </source>
</evidence>
<evidence type="ECO:0000256" key="1">
    <source>
        <dbReference type="ARBA" id="ARBA00001966"/>
    </source>
</evidence>
<dbReference type="SFLD" id="SFLDG01123">
    <property type="entry name" value="methyltransferase_(Class_B)"/>
    <property type="match status" value="1"/>
</dbReference>
<dbReference type="InterPro" id="IPR006638">
    <property type="entry name" value="Elp3/MiaA/NifB-like_rSAM"/>
</dbReference>
<dbReference type="Gene3D" id="3.80.30.20">
    <property type="entry name" value="tm_1862 like domain"/>
    <property type="match status" value="1"/>
</dbReference>
<comment type="cofactor">
    <cofactor evidence="1">
        <name>[4Fe-4S] cluster</name>
        <dbReference type="ChEBI" id="CHEBI:49883"/>
    </cofactor>
</comment>
<proteinExistence type="predicted"/>
<protein>
    <submittedName>
        <fullName evidence="8">Radical SAM superfamily enzyme YgiQ (UPF0313 family)</fullName>
    </submittedName>
</protein>
<name>A0A4R7B612_9NEIS</name>
<dbReference type="EMBL" id="SNZP01000006">
    <property type="protein sequence ID" value="TDR80058.1"/>
    <property type="molecule type" value="Genomic_DNA"/>
</dbReference>
<dbReference type="Proteomes" id="UP000295611">
    <property type="component" value="Unassembled WGS sequence"/>
</dbReference>
<dbReference type="PANTHER" id="PTHR43409:SF3">
    <property type="entry name" value="HYPOTHETICAL METHYLTRANSFERASE"/>
    <property type="match status" value="1"/>
</dbReference>
<dbReference type="SFLD" id="SFLDF00303">
    <property type="entry name" value="hopanoid_C2-methyltransferase"/>
    <property type="match status" value="1"/>
</dbReference>
<dbReference type="GO" id="GO:0005829">
    <property type="term" value="C:cytosol"/>
    <property type="evidence" value="ECO:0007669"/>
    <property type="project" value="TreeGrafter"/>
</dbReference>
<keyword evidence="4" id="KW-0408">Iron</keyword>
<comment type="caution">
    <text evidence="8">The sequence shown here is derived from an EMBL/GenBank/DDBJ whole genome shotgun (WGS) entry which is preliminary data.</text>
</comment>
<dbReference type="InterPro" id="IPR023404">
    <property type="entry name" value="rSAM_horseshoe"/>
</dbReference>
<dbReference type="AlphaFoldDB" id="A0A4R7B612"/>
<dbReference type="CDD" id="cd01335">
    <property type="entry name" value="Radical_SAM"/>
    <property type="match status" value="1"/>
</dbReference>
<keyword evidence="5" id="KW-0411">Iron-sulfur</keyword>
<keyword evidence="3" id="KW-0479">Metal-binding</keyword>
<dbReference type="SFLD" id="SFLDG01082">
    <property type="entry name" value="B12-binding_domain_containing"/>
    <property type="match status" value="1"/>
</dbReference>
<dbReference type="GO" id="GO:0046872">
    <property type="term" value="F:metal ion binding"/>
    <property type="evidence" value="ECO:0007669"/>
    <property type="project" value="UniProtKB-KW"/>
</dbReference>
<evidence type="ECO:0000313" key="8">
    <source>
        <dbReference type="EMBL" id="TDR80058.1"/>
    </source>
</evidence>
<evidence type="ECO:0000313" key="9">
    <source>
        <dbReference type="Proteomes" id="UP000295611"/>
    </source>
</evidence>
<sequence length="588" mass="64802">MDTQGSARKPERATIVAGGGKQGRSVGVPLATTVKHQALSGIGSRPVRLLLVLPRFPEGFWTFDWVFKHVITGRAAVNPPLGLATLAALTPSDWQVTLVDENIESIDFDADVDLVAVGGMSVQSGRQIEILNAFRQRGRYVVAGGSYATLCPERYGPHADTLVLGEAEQVWPTFCQDFAAQRPLSVYVETGDVPLAGSPCPRHELIKWDRYLAGAIQYSRGCPFLCEFCDIIVMFSRKPRQKDLQQIEAELDAMRLRGVHNVVFVDDNLFGHPAACRALLAFLVEYQQRHRYPFVFGGEITINVASHPDVLTLLRLANFAWLFIGIETPNAQSLAETRKTQNLKGDMLTAIRAIYAHGIDVFGGFIVGFDADDLSIFDIQRDFIVDAGIVLAMVGMLMAPPRTPLYQRLAKEGRLVSDDVQSALINAGMSTNIIPLQMTRAELQHGTAALHRELLDDRNIHRRLANKLRYLESPPNYHFPPREWGSIFFGLLRHGIARGGPRRCGYFLASLALALAKPRQFSRRLRTIVANWSYALALRDYVDRTLAESHEEAGVTTAASLSSRPGSPTSPVPGPAPGRLADSETMAP</sequence>
<gene>
    <name evidence="8" type="ORF">DFP86_106201</name>
</gene>
<dbReference type="InterPro" id="IPR025274">
    <property type="entry name" value="DUF4070"/>
</dbReference>
<dbReference type="GO" id="GO:0003824">
    <property type="term" value="F:catalytic activity"/>
    <property type="evidence" value="ECO:0007669"/>
    <property type="project" value="InterPro"/>
</dbReference>
<reference evidence="8 9" key="1">
    <citation type="submission" date="2019-03" db="EMBL/GenBank/DDBJ databases">
        <title>Genomic Encyclopedia of Type Strains, Phase III (KMG-III): the genomes of soil and plant-associated and newly described type strains.</title>
        <authorList>
            <person name="Whitman W."/>
        </authorList>
    </citation>
    <scope>NUCLEOTIDE SEQUENCE [LARGE SCALE GENOMIC DNA]</scope>
    <source>
        <strain evidence="8 9">CECT 8976</strain>
    </source>
</reference>
<dbReference type="SFLD" id="SFLDS00029">
    <property type="entry name" value="Radical_SAM"/>
    <property type="match status" value="1"/>
</dbReference>
<evidence type="ECO:0000256" key="6">
    <source>
        <dbReference type="SAM" id="MobiDB-lite"/>
    </source>
</evidence>
<dbReference type="PANTHER" id="PTHR43409">
    <property type="entry name" value="ANAEROBIC MAGNESIUM-PROTOPORPHYRIN IX MONOMETHYL ESTER CYCLASE-RELATED"/>
    <property type="match status" value="1"/>
</dbReference>
<evidence type="ECO:0000256" key="2">
    <source>
        <dbReference type="ARBA" id="ARBA00022691"/>
    </source>
</evidence>
<dbReference type="InterPro" id="IPR034530">
    <property type="entry name" value="HpnP-like"/>
</dbReference>
<evidence type="ECO:0000256" key="4">
    <source>
        <dbReference type="ARBA" id="ARBA00023004"/>
    </source>
</evidence>
<feature type="domain" description="Radical SAM core" evidence="7">
    <location>
        <begin position="208"/>
        <end position="440"/>
    </location>
</feature>